<evidence type="ECO:0000313" key="4">
    <source>
        <dbReference type="Proteomes" id="UP000324585"/>
    </source>
</evidence>
<gene>
    <name evidence="3" type="ORF">FVE85_5759</name>
</gene>
<accession>A0A5J4Z5B6</accession>
<feature type="region of interest" description="Disordered" evidence="2">
    <location>
        <begin position="37"/>
        <end position="70"/>
    </location>
</feature>
<dbReference type="EMBL" id="VRMN01000001">
    <property type="protein sequence ID" value="KAA8498174.1"/>
    <property type="molecule type" value="Genomic_DNA"/>
</dbReference>
<protein>
    <submittedName>
        <fullName evidence="3">Uncharacterized protein</fullName>
    </submittedName>
</protein>
<sequence length="130" mass="13969">MDGMGFVGAVPTGCVSRRALGGVCAVKPMRQSQAQTRARCAAAEMHAPQQGEQPASDSGKGGAAAPDGAEAERVIVARPVSLLKEKKWSAERAKEEAMNELKLVTALQRQMNPEDFRRIFMDDPVIGELF</sequence>
<feature type="compositionally biased region" description="Low complexity" evidence="2">
    <location>
        <begin position="54"/>
        <end position="68"/>
    </location>
</feature>
<feature type="coiled-coil region" evidence="1">
    <location>
        <begin position="80"/>
        <end position="110"/>
    </location>
</feature>
<dbReference type="AlphaFoldDB" id="A0A5J4Z5B6"/>
<dbReference type="Proteomes" id="UP000324585">
    <property type="component" value="Unassembled WGS sequence"/>
</dbReference>
<keyword evidence="4" id="KW-1185">Reference proteome</keyword>
<reference evidence="4" key="1">
    <citation type="journal article" date="2019" name="Nat. Commun.">
        <title>Expansion of phycobilisome linker gene families in mesophilic red algae.</title>
        <authorList>
            <person name="Lee J."/>
            <person name="Kim D."/>
            <person name="Bhattacharya D."/>
            <person name="Yoon H.S."/>
        </authorList>
    </citation>
    <scope>NUCLEOTIDE SEQUENCE [LARGE SCALE GENOMIC DNA]</scope>
    <source>
        <strain evidence="4">CCMP 1328</strain>
    </source>
</reference>
<proteinExistence type="predicted"/>
<evidence type="ECO:0000256" key="2">
    <source>
        <dbReference type="SAM" id="MobiDB-lite"/>
    </source>
</evidence>
<evidence type="ECO:0000313" key="3">
    <source>
        <dbReference type="EMBL" id="KAA8498174.1"/>
    </source>
</evidence>
<name>A0A5J4Z5B6_PORPP</name>
<keyword evidence="1" id="KW-0175">Coiled coil</keyword>
<comment type="caution">
    <text evidence="3">The sequence shown here is derived from an EMBL/GenBank/DDBJ whole genome shotgun (WGS) entry which is preliminary data.</text>
</comment>
<organism evidence="3 4">
    <name type="scientific">Porphyridium purpureum</name>
    <name type="common">Red alga</name>
    <name type="synonym">Porphyridium cruentum</name>
    <dbReference type="NCBI Taxonomy" id="35688"/>
    <lineage>
        <taxon>Eukaryota</taxon>
        <taxon>Rhodophyta</taxon>
        <taxon>Bangiophyceae</taxon>
        <taxon>Porphyridiales</taxon>
        <taxon>Porphyridiaceae</taxon>
        <taxon>Porphyridium</taxon>
    </lineage>
</organism>
<evidence type="ECO:0000256" key="1">
    <source>
        <dbReference type="SAM" id="Coils"/>
    </source>
</evidence>